<keyword evidence="13" id="KW-0732">Signal</keyword>
<dbReference type="Gene3D" id="2.40.170.20">
    <property type="entry name" value="TonB-dependent receptor, beta-barrel domain"/>
    <property type="match status" value="1"/>
</dbReference>
<reference evidence="17" key="1">
    <citation type="submission" date="2017-06" db="EMBL/GenBank/DDBJ databases">
        <authorList>
            <person name="Varghese N."/>
            <person name="Submissions S."/>
        </authorList>
    </citation>
    <scope>NUCLEOTIDE SEQUENCE [LARGE SCALE GENOMIC DNA]</scope>
    <source>
        <strain evidence="17">LNB2</strain>
    </source>
</reference>
<dbReference type="SUPFAM" id="SSF56935">
    <property type="entry name" value="Porins"/>
    <property type="match status" value="1"/>
</dbReference>
<evidence type="ECO:0000256" key="10">
    <source>
        <dbReference type="ARBA" id="ARBA00023237"/>
    </source>
</evidence>
<evidence type="ECO:0000256" key="7">
    <source>
        <dbReference type="ARBA" id="ARBA00023065"/>
    </source>
</evidence>
<evidence type="ECO:0000259" key="14">
    <source>
        <dbReference type="Pfam" id="PF00593"/>
    </source>
</evidence>
<evidence type="ECO:0000313" key="17">
    <source>
        <dbReference type="Proteomes" id="UP000198281"/>
    </source>
</evidence>
<dbReference type="GO" id="GO:0009279">
    <property type="term" value="C:cell outer membrane"/>
    <property type="evidence" value="ECO:0007669"/>
    <property type="project" value="UniProtKB-SubCell"/>
</dbReference>
<evidence type="ECO:0000256" key="2">
    <source>
        <dbReference type="ARBA" id="ARBA00022448"/>
    </source>
</evidence>
<evidence type="ECO:0000256" key="13">
    <source>
        <dbReference type="SAM" id="SignalP"/>
    </source>
</evidence>
<dbReference type="CDD" id="cd01347">
    <property type="entry name" value="ligand_gated_channel"/>
    <property type="match status" value="1"/>
</dbReference>
<feature type="domain" description="TonB-dependent receptor plug" evidence="15">
    <location>
        <begin position="55"/>
        <end position="164"/>
    </location>
</feature>
<dbReference type="InterPro" id="IPR000531">
    <property type="entry name" value="Beta-barrel_TonB"/>
</dbReference>
<dbReference type="InterPro" id="IPR012910">
    <property type="entry name" value="Plug_dom"/>
</dbReference>
<comment type="similarity">
    <text evidence="11 12">Belongs to the TonB-dependent receptor family.</text>
</comment>
<evidence type="ECO:0000256" key="6">
    <source>
        <dbReference type="ARBA" id="ARBA00023004"/>
    </source>
</evidence>
<dbReference type="RefSeq" id="WP_179220653.1">
    <property type="nucleotide sequence ID" value="NZ_FZOS01000001.1"/>
</dbReference>
<dbReference type="Pfam" id="PF07715">
    <property type="entry name" value="Plug"/>
    <property type="match status" value="1"/>
</dbReference>
<evidence type="ECO:0000256" key="9">
    <source>
        <dbReference type="ARBA" id="ARBA00023136"/>
    </source>
</evidence>
<keyword evidence="6" id="KW-0408">Iron</keyword>
<dbReference type="InterPro" id="IPR039426">
    <property type="entry name" value="TonB-dep_rcpt-like"/>
</dbReference>
<evidence type="ECO:0000256" key="11">
    <source>
        <dbReference type="PROSITE-ProRule" id="PRU01360"/>
    </source>
</evidence>
<dbReference type="AlphaFoldDB" id="A0A239BFU7"/>
<protein>
    <submittedName>
        <fullName evidence="16">Iron complex outermembrane recepter protein</fullName>
    </submittedName>
</protein>
<evidence type="ECO:0000313" key="16">
    <source>
        <dbReference type="EMBL" id="SNS06218.1"/>
    </source>
</evidence>
<keyword evidence="8 12" id="KW-0798">TonB box</keyword>
<feature type="chain" id="PRO_5012918365" evidence="13">
    <location>
        <begin position="27"/>
        <end position="780"/>
    </location>
</feature>
<keyword evidence="17" id="KW-1185">Reference proteome</keyword>
<proteinExistence type="inferred from homology"/>
<feature type="domain" description="TonB-dependent receptor-like beta-barrel" evidence="14">
    <location>
        <begin position="305"/>
        <end position="744"/>
    </location>
</feature>
<dbReference type="EMBL" id="FZOS01000001">
    <property type="protein sequence ID" value="SNS06218.1"/>
    <property type="molecule type" value="Genomic_DNA"/>
</dbReference>
<keyword evidence="5 11" id="KW-0812">Transmembrane</keyword>
<dbReference type="GO" id="GO:0006826">
    <property type="term" value="P:iron ion transport"/>
    <property type="evidence" value="ECO:0007669"/>
    <property type="project" value="UniProtKB-KW"/>
</dbReference>
<dbReference type="PANTHER" id="PTHR32552">
    <property type="entry name" value="FERRICHROME IRON RECEPTOR-RELATED"/>
    <property type="match status" value="1"/>
</dbReference>
<gene>
    <name evidence="16" type="ORF">SAMN06295912_101102</name>
</gene>
<keyword evidence="2 11" id="KW-0813">Transport</keyword>
<dbReference type="InterPro" id="IPR036942">
    <property type="entry name" value="Beta-barrel_TonB_sf"/>
</dbReference>
<keyword evidence="4" id="KW-0410">Iron transport</keyword>
<dbReference type="Proteomes" id="UP000198281">
    <property type="component" value="Unassembled WGS sequence"/>
</dbReference>
<evidence type="ECO:0000256" key="12">
    <source>
        <dbReference type="RuleBase" id="RU003357"/>
    </source>
</evidence>
<keyword evidence="7" id="KW-0406">Ion transport</keyword>
<dbReference type="Pfam" id="PF00593">
    <property type="entry name" value="TonB_dep_Rec_b-barrel"/>
    <property type="match status" value="1"/>
</dbReference>
<comment type="subcellular location">
    <subcellularLocation>
        <location evidence="1 11">Cell outer membrane</location>
        <topology evidence="1 11">Multi-pass membrane protein</topology>
    </subcellularLocation>
</comment>
<evidence type="ECO:0000256" key="5">
    <source>
        <dbReference type="ARBA" id="ARBA00022692"/>
    </source>
</evidence>
<accession>A0A239BFU7</accession>
<keyword evidence="3 11" id="KW-1134">Transmembrane beta strand</keyword>
<evidence type="ECO:0000256" key="3">
    <source>
        <dbReference type="ARBA" id="ARBA00022452"/>
    </source>
</evidence>
<evidence type="ECO:0000256" key="8">
    <source>
        <dbReference type="ARBA" id="ARBA00023077"/>
    </source>
</evidence>
<keyword evidence="9 11" id="KW-0472">Membrane</keyword>
<evidence type="ECO:0000256" key="4">
    <source>
        <dbReference type="ARBA" id="ARBA00022496"/>
    </source>
</evidence>
<keyword evidence="10 11" id="KW-0998">Cell outer membrane</keyword>
<dbReference type="PANTHER" id="PTHR32552:SF81">
    <property type="entry name" value="TONB-DEPENDENT OUTER MEMBRANE RECEPTOR"/>
    <property type="match status" value="1"/>
</dbReference>
<name>A0A239BFU7_9SPHN</name>
<feature type="signal peptide" evidence="13">
    <location>
        <begin position="1"/>
        <end position="26"/>
    </location>
</feature>
<sequence>MTVVVKGGAWLLASTALSLWCGTALAQDGSVAAAETSAGGLEEIVVTAQKRAENLQDTPLAVSALTSQTLEARRISDISGITAAAPNLTTTITPSSTANIAVHIRGIGESDPVLTVDSPVSVYLDGVVIGRSAGAIFDLVDLERVEVLRGPQGTLYGRNTTGGAVNFITAKPADAFKASFGATYGRFNDIQTRASVDTGELGDSGLRFKLSYAHKQRDGYADDLNQPDANDPGAYNVDAFRIAARLDRGGPLRIDYAFDYNDSKSYSVPFQLAAVRADIAAYLSNSEALGGNPLVYSRDRLNKLRLQQGQLRDEVMGHNLTVEYDLASDLTLRSITGYRQWVNSVARTDLDGNDGLAGFTVSPAILVPPNRFIPTGVREVDLFAARNNRRQEQVSQEINLLGNFGDTVEYVVGGFYFREKARENNPQELTLVLRSPASIPLGNGVSTDYFGVPLAPQLAYRHSSESIAGFAQATFHVTDRFNVTGGIRYTEDQKHLDQSAAIVRDLRSKYNRFNWAASADYKITDDVLFYARVATGYKAGGFNPRSVGGSFDPEDILSYEAGLKTELFDRRLRFNLTGFHSRYKDLQVSQFLAGSGGASSITVNAGKATYTGVEVEATAEPVDGLTLNATGGYVDRKFKSFVIRNAGTNQLEDVADEARFHYSPSTTANAGIQYEYGALSFGKILARLDWTYRSRIYFHPLDRLNPFNEQISDGSVGRFDARLAVSELELGGSRATVALWGKNITNEDYLYSGIDFGSLGFAGIVYAEPRTYGIDLRLDF</sequence>
<evidence type="ECO:0000256" key="1">
    <source>
        <dbReference type="ARBA" id="ARBA00004571"/>
    </source>
</evidence>
<dbReference type="PROSITE" id="PS52016">
    <property type="entry name" value="TONB_DEPENDENT_REC_3"/>
    <property type="match status" value="1"/>
</dbReference>
<evidence type="ECO:0000259" key="15">
    <source>
        <dbReference type="Pfam" id="PF07715"/>
    </source>
</evidence>
<organism evidence="16 17">
    <name type="scientific">Edaphosphingomonas laterariae</name>
    <dbReference type="NCBI Taxonomy" id="861865"/>
    <lineage>
        <taxon>Bacteria</taxon>
        <taxon>Pseudomonadati</taxon>
        <taxon>Pseudomonadota</taxon>
        <taxon>Alphaproteobacteria</taxon>
        <taxon>Sphingomonadales</taxon>
        <taxon>Rhizorhabdaceae</taxon>
        <taxon>Edaphosphingomonas</taxon>
    </lineage>
</organism>